<protein>
    <submittedName>
        <fullName evidence="1">Uncharacterized protein</fullName>
    </submittedName>
</protein>
<gene>
    <name evidence="1" type="ORF">DSO57_1034992</name>
</gene>
<keyword evidence="2" id="KW-1185">Reference proteome</keyword>
<sequence length="90" mass="9702">MNARVCSVASFPPLTYPEIVDNNLLVVSENTIFIVVESLVLFSLKLLPNSHTPSLEKVFALVRKLGAKPSYLLKQGVLATLPVAKTAPPA</sequence>
<dbReference type="EMBL" id="QTSX02005980">
    <property type="protein sequence ID" value="KAJ9056265.1"/>
    <property type="molecule type" value="Genomic_DNA"/>
</dbReference>
<evidence type="ECO:0000313" key="1">
    <source>
        <dbReference type="EMBL" id="KAJ9056265.1"/>
    </source>
</evidence>
<evidence type="ECO:0000313" key="2">
    <source>
        <dbReference type="Proteomes" id="UP001165960"/>
    </source>
</evidence>
<feature type="non-terminal residue" evidence="1">
    <location>
        <position position="90"/>
    </location>
</feature>
<dbReference type="Proteomes" id="UP001165960">
    <property type="component" value="Unassembled WGS sequence"/>
</dbReference>
<accession>A0ACC2S1U1</accession>
<reference evidence="1" key="1">
    <citation type="submission" date="2022-04" db="EMBL/GenBank/DDBJ databases">
        <title>Genome of the entomopathogenic fungus Entomophthora muscae.</title>
        <authorList>
            <person name="Elya C."/>
            <person name="Lovett B.R."/>
            <person name="Lee E."/>
            <person name="Macias A.M."/>
            <person name="Hajek A.E."/>
            <person name="De Bivort B.L."/>
            <person name="Kasson M.T."/>
            <person name="De Fine Licht H.H."/>
            <person name="Stajich J.E."/>
        </authorList>
    </citation>
    <scope>NUCLEOTIDE SEQUENCE</scope>
    <source>
        <strain evidence="1">Berkeley</strain>
    </source>
</reference>
<comment type="caution">
    <text evidence="1">The sequence shown here is derived from an EMBL/GenBank/DDBJ whole genome shotgun (WGS) entry which is preliminary data.</text>
</comment>
<organism evidence="1 2">
    <name type="scientific">Entomophthora muscae</name>
    <dbReference type="NCBI Taxonomy" id="34485"/>
    <lineage>
        <taxon>Eukaryota</taxon>
        <taxon>Fungi</taxon>
        <taxon>Fungi incertae sedis</taxon>
        <taxon>Zoopagomycota</taxon>
        <taxon>Entomophthoromycotina</taxon>
        <taxon>Entomophthoromycetes</taxon>
        <taxon>Entomophthorales</taxon>
        <taxon>Entomophthoraceae</taxon>
        <taxon>Entomophthora</taxon>
    </lineage>
</organism>
<proteinExistence type="predicted"/>
<name>A0ACC2S1U1_9FUNG</name>